<accession>A0A852TXW9</accession>
<dbReference type="EMBL" id="JACCCC010000001">
    <property type="protein sequence ID" value="NYE46700.1"/>
    <property type="molecule type" value="Genomic_DNA"/>
</dbReference>
<keyword evidence="2" id="KW-0732">Signal</keyword>
<evidence type="ECO:0000256" key="2">
    <source>
        <dbReference type="SAM" id="SignalP"/>
    </source>
</evidence>
<reference evidence="3 4" key="1">
    <citation type="submission" date="2020-07" db="EMBL/GenBank/DDBJ databases">
        <title>Sequencing the genomes of 1000 actinobacteria strains.</title>
        <authorList>
            <person name="Klenk H.-P."/>
        </authorList>
    </citation>
    <scope>NUCLEOTIDE SEQUENCE [LARGE SCALE GENOMIC DNA]</scope>
    <source>
        <strain evidence="3 4">CXB654</strain>
    </source>
</reference>
<feature type="chain" id="PRO_5038712677" evidence="2">
    <location>
        <begin position="23"/>
        <end position="79"/>
    </location>
</feature>
<evidence type="ECO:0000313" key="4">
    <source>
        <dbReference type="Proteomes" id="UP000589036"/>
    </source>
</evidence>
<evidence type="ECO:0000313" key="3">
    <source>
        <dbReference type="EMBL" id="NYE46700.1"/>
    </source>
</evidence>
<protein>
    <submittedName>
        <fullName evidence="3">Uncharacterized protein</fullName>
    </submittedName>
</protein>
<feature type="signal peptide" evidence="2">
    <location>
        <begin position="1"/>
        <end position="22"/>
    </location>
</feature>
<name>A0A852TXW9_9ACTN</name>
<organism evidence="3 4">
    <name type="scientific">Spinactinospora alkalitolerans</name>
    <dbReference type="NCBI Taxonomy" id="687207"/>
    <lineage>
        <taxon>Bacteria</taxon>
        <taxon>Bacillati</taxon>
        <taxon>Actinomycetota</taxon>
        <taxon>Actinomycetes</taxon>
        <taxon>Streptosporangiales</taxon>
        <taxon>Nocardiopsidaceae</taxon>
        <taxon>Spinactinospora</taxon>
    </lineage>
</organism>
<dbReference type="Proteomes" id="UP000589036">
    <property type="component" value="Unassembled WGS sequence"/>
</dbReference>
<feature type="compositionally biased region" description="Basic and acidic residues" evidence="1">
    <location>
        <begin position="58"/>
        <end position="79"/>
    </location>
</feature>
<proteinExistence type="predicted"/>
<comment type="caution">
    <text evidence="3">The sequence shown here is derived from an EMBL/GenBank/DDBJ whole genome shotgun (WGS) entry which is preliminary data.</text>
</comment>
<evidence type="ECO:0000256" key="1">
    <source>
        <dbReference type="SAM" id="MobiDB-lite"/>
    </source>
</evidence>
<feature type="region of interest" description="Disordered" evidence="1">
    <location>
        <begin position="51"/>
        <end position="79"/>
    </location>
</feature>
<dbReference type="AlphaFoldDB" id="A0A852TXW9"/>
<keyword evidence="4" id="KW-1185">Reference proteome</keyword>
<sequence length="79" mass="8816">MPREFKAFAVGFLFGVTVTAGAAAAAFYTIKSRDLSLENFWSSSTPRTFPGPAVKHTFTPEERDPNYWTEERKRSANPG</sequence>
<dbReference type="RefSeq" id="WP_179642763.1">
    <property type="nucleotide sequence ID" value="NZ_BAAAYY010000033.1"/>
</dbReference>
<gene>
    <name evidence="3" type="ORF">HDA32_001820</name>
</gene>